<dbReference type="Pfam" id="PF13185">
    <property type="entry name" value="GAF_2"/>
    <property type="match status" value="1"/>
</dbReference>
<feature type="compositionally biased region" description="Basic and acidic residues" evidence="3">
    <location>
        <begin position="355"/>
        <end position="365"/>
    </location>
</feature>
<dbReference type="InterPro" id="IPR029016">
    <property type="entry name" value="GAF-like_dom_sf"/>
</dbReference>
<organism evidence="7 8">
    <name type="scientific">Halobellus limi</name>
    <dbReference type="NCBI Taxonomy" id="699433"/>
    <lineage>
        <taxon>Archaea</taxon>
        <taxon>Methanobacteriati</taxon>
        <taxon>Methanobacteriota</taxon>
        <taxon>Stenosarchaea group</taxon>
        <taxon>Halobacteria</taxon>
        <taxon>Halobacteriales</taxon>
        <taxon>Haloferacaceae</taxon>
        <taxon>Halobellus</taxon>
    </lineage>
</organism>
<dbReference type="InterPro" id="IPR000014">
    <property type="entry name" value="PAS"/>
</dbReference>
<evidence type="ECO:0000313" key="9">
    <source>
        <dbReference type="Proteomes" id="UP000296733"/>
    </source>
</evidence>
<dbReference type="Proteomes" id="UP000236740">
    <property type="component" value="Unassembled WGS sequence"/>
</dbReference>
<proteinExistence type="predicted"/>
<dbReference type="Pfam" id="PF15915">
    <property type="entry name" value="BAT"/>
    <property type="match status" value="1"/>
</dbReference>
<dbReference type="Gene3D" id="3.30.450.40">
    <property type="match status" value="1"/>
</dbReference>
<dbReference type="AlphaFoldDB" id="A0A1H6BCK6"/>
<keyword evidence="6" id="KW-0614">Plasmid</keyword>
<dbReference type="Proteomes" id="UP000296733">
    <property type="component" value="Plasmid unnamed1"/>
</dbReference>
<protein>
    <submittedName>
        <fullName evidence="6">PAS domain S-box protein</fullName>
    </submittedName>
    <submittedName>
        <fullName evidence="7">PAS domain S-box-containing protein</fullName>
    </submittedName>
</protein>
<dbReference type="EMBL" id="FNVN01000004">
    <property type="protein sequence ID" value="SEG58488.1"/>
    <property type="molecule type" value="Genomic_DNA"/>
</dbReference>
<keyword evidence="2" id="KW-0804">Transcription</keyword>
<evidence type="ECO:0000259" key="4">
    <source>
        <dbReference type="PROSITE" id="PS50112"/>
    </source>
</evidence>
<evidence type="ECO:0000313" key="6">
    <source>
        <dbReference type="EMBL" id="QCC49280.1"/>
    </source>
</evidence>
<geneLocation type="plasmid" evidence="6">
    <name>unnamed1</name>
</geneLocation>
<dbReference type="EMBL" id="CP031312">
    <property type="protein sequence ID" value="QCC49280.1"/>
    <property type="molecule type" value="Genomic_DNA"/>
</dbReference>
<accession>A0A1H6BCK6</accession>
<feature type="region of interest" description="Disordered" evidence="3">
    <location>
        <begin position="355"/>
        <end position="422"/>
    </location>
</feature>
<feature type="domain" description="PAS" evidence="4">
    <location>
        <begin position="145"/>
        <end position="189"/>
    </location>
</feature>
<dbReference type="Pfam" id="PF04967">
    <property type="entry name" value="HTH_10"/>
    <property type="match status" value="1"/>
</dbReference>
<dbReference type="PROSITE" id="PS50113">
    <property type="entry name" value="PAC"/>
    <property type="match status" value="1"/>
</dbReference>
<reference evidence="7 8" key="1">
    <citation type="submission" date="2016-10" db="EMBL/GenBank/DDBJ databases">
        <authorList>
            <person name="de Groot N.N."/>
        </authorList>
    </citation>
    <scope>NUCLEOTIDE SEQUENCE [LARGE SCALE GENOMIC DNA]</scope>
    <source>
        <strain evidence="7 8">CGMCC 1.10331</strain>
    </source>
</reference>
<dbReference type="PANTHER" id="PTHR34236">
    <property type="entry name" value="DIMETHYL SULFOXIDE REDUCTASE TRANSCRIPTIONAL ACTIVATOR"/>
    <property type="match status" value="1"/>
</dbReference>
<keyword evidence="1" id="KW-0805">Transcription regulation</keyword>
<dbReference type="Pfam" id="PF13426">
    <property type="entry name" value="PAS_9"/>
    <property type="match status" value="1"/>
</dbReference>
<dbReference type="InterPro" id="IPR003018">
    <property type="entry name" value="GAF"/>
</dbReference>
<dbReference type="InterPro" id="IPR035965">
    <property type="entry name" value="PAS-like_dom_sf"/>
</dbReference>
<evidence type="ECO:0000256" key="3">
    <source>
        <dbReference type="SAM" id="MobiDB-lite"/>
    </source>
</evidence>
<evidence type="ECO:0000313" key="7">
    <source>
        <dbReference type="EMBL" id="SEG58488.1"/>
    </source>
</evidence>
<sequence>MTENLSLPGGTERRVASTYAREIEMTGMGDFPADSIDAGSFFDRAITGLLLTDASATITAANETVARLLELDEDPVGSDLRAIDPVAGPDLESAVEAVERSGSVVETETTLDRGRTLELRAVPAGEDTVALLLRDASDRVATRRKLQRSNRILETLEDGVYTLDEAFVITSVNDAVTSMTGYDREELVGSHASMLAGEETLAMAGEIIERLRGDDSDVGMIESSIRTADGDSLPIETHFSSVEFANGRQERVGVIRDVTDRKQNEHALRELNRSARLLLGAADERAVYRTIVDAATSVWPSATVVAYSLDRSASVLEPVAASTDDPEVCPPGSTVWKAFSTGDGLDNPAERTEVATDHTTVDPTEHATGGPADPTAAEPSDRPPSFHRIGPGSVDEREADDAGTSPQGHVIERSDGTESSGTRTLYATLDEYGLLRIEFSDEDPAGNVAESVELLAANAVAALGRVDREAELSKHRETLSERTRQLQRLHGYNDLLRRINGALVEADTLEGIATAVCGPLVEAESVSFAWIGETYRTGGDPRPVASAGAGEGYLDALSAAADSNDVPVDHSDREPSHRALDTGSLVHVPDVSDGLRGSPWRERALVRGFGSVLSVPLSHDDLEYGVLSVYADERGAFEGALCELLAELGDTVADAINSVETRRSLQSGSVVELEVRIDGPNAVLPRIASALDEPISVDGGVRQADGRSLLYFTTEADPTALPESVHAVESVRSLDGDADGRVEASVAATTVVDRLTAHGSSVARLVADAGGFDATVTLPPAVDVRTVVESLADRYESVELLARSDREADGDAVAGSTVGPDGLTDRQREAARTAYLGGYFEWPRGSTGEDVAAAMGITQPTFNRHLRTAERKLFAALFDAPADE</sequence>
<dbReference type="SMART" id="SM00091">
    <property type="entry name" value="PAS"/>
    <property type="match status" value="2"/>
</dbReference>
<evidence type="ECO:0000313" key="8">
    <source>
        <dbReference type="Proteomes" id="UP000236740"/>
    </source>
</evidence>
<gene>
    <name evidence="6" type="ORF">DV707_16165</name>
    <name evidence="7" type="ORF">SAMN04488133_2759</name>
</gene>
<dbReference type="InterPro" id="IPR000700">
    <property type="entry name" value="PAS-assoc_C"/>
</dbReference>
<name>A0A1H6BCK6_9EURY</name>
<reference evidence="6 9" key="2">
    <citation type="journal article" date="2019" name="Nat. Commun.">
        <title>A new type of DNA phosphorothioation-based antiviral system in archaea.</title>
        <authorList>
            <person name="Xiong L."/>
            <person name="Liu S."/>
            <person name="Chen S."/>
            <person name="Xiao Y."/>
            <person name="Zhu B."/>
            <person name="Gao Y."/>
            <person name="Zhang Y."/>
            <person name="Chen B."/>
            <person name="Luo J."/>
            <person name="Deng Z."/>
            <person name="Chen X."/>
            <person name="Wang L."/>
            <person name="Chen S."/>
        </authorList>
    </citation>
    <scope>NUCLEOTIDE SEQUENCE [LARGE SCALE GENOMIC DNA]</scope>
    <source>
        <strain evidence="6 9">CGMCC 1.10331</strain>
        <plasmid evidence="6 9">unnamed1</plasmid>
    </source>
</reference>
<dbReference type="PANTHER" id="PTHR34236:SF1">
    <property type="entry name" value="DIMETHYL SULFOXIDE REDUCTASE TRANSCRIPTIONAL ACTIVATOR"/>
    <property type="match status" value="1"/>
</dbReference>
<dbReference type="NCBIfam" id="TIGR00229">
    <property type="entry name" value="sensory_box"/>
    <property type="match status" value="1"/>
</dbReference>
<feature type="domain" description="PAC" evidence="5">
    <location>
        <begin position="219"/>
        <end position="270"/>
    </location>
</feature>
<dbReference type="CDD" id="cd00130">
    <property type="entry name" value="PAS"/>
    <property type="match status" value="1"/>
</dbReference>
<dbReference type="InterPro" id="IPR007050">
    <property type="entry name" value="HTH_bacterioopsin"/>
</dbReference>
<dbReference type="SUPFAM" id="SSF55785">
    <property type="entry name" value="PYP-like sensor domain (PAS domain)"/>
    <property type="match status" value="1"/>
</dbReference>
<evidence type="ECO:0000256" key="2">
    <source>
        <dbReference type="ARBA" id="ARBA00023163"/>
    </source>
</evidence>
<keyword evidence="8" id="KW-1185">Reference proteome</keyword>
<evidence type="ECO:0000259" key="5">
    <source>
        <dbReference type="PROSITE" id="PS50113"/>
    </source>
</evidence>
<dbReference type="SUPFAM" id="SSF55781">
    <property type="entry name" value="GAF domain-like"/>
    <property type="match status" value="1"/>
</dbReference>
<dbReference type="InterPro" id="IPR031803">
    <property type="entry name" value="BAT_GAF/HTH-assoc"/>
</dbReference>
<dbReference type="Gene3D" id="3.30.450.20">
    <property type="entry name" value="PAS domain"/>
    <property type="match status" value="2"/>
</dbReference>
<dbReference type="KEGG" id="hlm:DV707_16165"/>
<dbReference type="PROSITE" id="PS50112">
    <property type="entry name" value="PAS"/>
    <property type="match status" value="1"/>
</dbReference>
<evidence type="ECO:0000256" key="1">
    <source>
        <dbReference type="ARBA" id="ARBA00023015"/>
    </source>
</evidence>